<accession>A0A1M4WJ96</accession>
<protein>
    <recommendedName>
        <fullName evidence="4">DUF4385 domain-containing protein</fullName>
    </recommendedName>
</protein>
<dbReference type="STRING" id="1302690.BUE76_07165"/>
<dbReference type="Proteomes" id="UP000184368">
    <property type="component" value="Unassembled WGS sequence"/>
</dbReference>
<sequence length="181" mass="20711">MALMKRLPFDYNLDYRNLDLRANPHLYRVGRGEQGVLLVEPYKSELLPLWRFKTPGIAGQSAEAIWQLFQQYKAAGDFVGMDMARKFLQMGYTRSRRYANHKSGKKYDGPVPDSQKGRSGAHGREILPLVADPVKAASAEIFYRYWQSALADTVYQQMQQAHIDRYETLPIGSLKPKPSNL</sequence>
<evidence type="ECO:0000256" key="1">
    <source>
        <dbReference type="SAM" id="MobiDB-lite"/>
    </source>
</evidence>
<dbReference type="Pfam" id="PF14328">
    <property type="entry name" value="DUF4385"/>
    <property type="match status" value="1"/>
</dbReference>
<evidence type="ECO:0000313" key="3">
    <source>
        <dbReference type="Proteomes" id="UP000184368"/>
    </source>
</evidence>
<dbReference type="EMBL" id="FQUO01000003">
    <property type="protein sequence ID" value="SHE81286.1"/>
    <property type="molecule type" value="Genomic_DNA"/>
</dbReference>
<gene>
    <name evidence="2" type="ORF">SAMN05444008_10345</name>
</gene>
<feature type="region of interest" description="Disordered" evidence="1">
    <location>
        <begin position="99"/>
        <end position="122"/>
    </location>
</feature>
<keyword evidence="3" id="KW-1185">Reference proteome</keyword>
<organism evidence="2 3">
    <name type="scientific">Cnuella takakiae</name>
    <dbReference type="NCBI Taxonomy" id="1302690"/>
    <lineage>
        <taxon>Bacteria</taxon>
        <taxon>Pseudomonadati</taxon>
        <taxon>Bacteroidota</taxon>
        <taxon>Chitinophagia</taxon>
        <taxon>Chitinophagales</taxon>
        <taxon>Chitinophagaceae</taxon>
        <taxon>Cnuella</taxon>
    </lineage>
</organism>
<reference evidence="2 3" key="1">
    <citation type="submission" date="2016-11" db="EMBL/GenBank/DDBJ databases">
        <authorList>
            <person name="Jaros S."/>
            <person name="Januszkiewicz K."/>
            <person name="Wedrychowicz H."/>
        </authorList>
    </citation>
    <scope>NUCLEOTIDE SEQUENCE [LARGE SCALE GENOMIC DNA]</scope>
    <source>
        <strain evidence="2 3">DSM 26897</strain>
    </source>
</reference>
<proteinExistence type="predicted"/>
<dbReference type="InterPro" id="IPR025494">
    <property type="entry name" value="DUF4385"/>
</dbReference>
<evidence type="ECO:0008006" key="4">
    <source>
        <dbReference type="Google" id="ProtNLM"/>
    </source>
</evidence>
<name>A0A1M4WJ96_9BACT</name>
<dbReference type="AlphaFoldDB" id="A0A1M4WJ96"/>
<evidence type="ECO:0000313" key="2">
    <source>
        <dbReference type="EMBL" id="SHE81286.1"/>
    </source>
</evidence>